<dbReference type="InterPro" id="IPR010331">
    <property type="entry name" value="ExoD"/>
</dbReference>
<dbReference type="PANTHER" id="PTHR41795:SF1">
    <property type="entry name" value="EXOPOLYSACCHARIDE SYNTHESIS PROTEIN"/>
    <property type="match status" value="1"/>
</dbReference>
<feature type="transmembrane region" description="Helical" evidence="1">
    <location>
        <begin position="176"/>
        <end position="196"/>
    </location>
</feature>
<keyword evidence="1" id="KW-0472">Membrane</keyword>
<keyword evidence="1" id="KW-1133">Transmembrane helix</keyword>
<feature type="transmembrane region" description="Helical" evidence="1">
    <location>
        <begin position="61"/>
        <end position="80"/>
    </location>
</feature>
<accession>A0ABW5CN99</accession>
<sequence>MARNEDFQSLMELLDTIEERARGDGEVSLDTIQDMAGENAFGPVILVPGLLAVSPLTGIPTIPSIIGLLVALISIQLVVGRRKLWLPRRMSGAALNRSRVEKAISFLRPIARWVDKGVGPRLSFATEEWAVRGAALICFLVAITMPPLEIVPFLATTAGLVISLFGLAITLRDGVLMIFGLIVFFGLIGGGVYFWLF</sequence>
<reference evidence="3" key="1">
    <citation type="journal article" date="2019" name="Int. J. Syst. Evol. Microbiol.">
        <title>The Global Catalogue of Microorganisms (GCM) 10K type strain sequencing project: providing services to taxonomists for standard genome sequencing and annotation.</title>
        <authorList>
            <consortium name="The Broad Institute Genomics Platform"/>
            <consortium name="The Broad Institute Genome Sequencing Center for Infectious Disease"/>
            <person name="Wu L."/>
            <person name="Ma J."/>
        </authorList>
    </citation>
    <scope>NUCLEOTIDE SEQUENCE [LARGE SCALE GENOMIC DNA]</scope>
    <source>
        <strain evidence="3">ZS-35-S2</strain>
    </source>
</reference>
<organism evidence="2 3">
    <name type="scientific">Aureimonas populi</name>
    <dbReference type="NCBI Taxonomy" id="1701758"/>
    <lineage>
        <taxon>Bacteria</taxon>
        <taxon>Pseudomonadati</taxon>
        <taxon>Pseudomonadota</taxon>
        <taxon>Alphaproteobacteria</taxon>
        <taxon>Hyphomicrobiales</taxon>
        <taxon>Aurantimonadaceae</taxon>
        <taxon>Aureimonas</taxon>
    </lineage>
</organism>
<dbReference type="Proteomes" id="UP001597371">
    <property type="component" value="Unassembled WGS sequence"/>
</dbReference>
<dbReference type="RefSeq" id="WP_209737687.1">
    <property type="nucleotide sequence ID" value="NZ_CP072611.1"/>
</dbReference>
<name>A0ABW5CN99_9HYPH</name>
<dbReference type="PANTHER" id="PTHR41795">
    <property type="entry name" value="EXOPOLYSACCHARIDE SYNTHESIS PROTEIN"/>
    <property type="match status" value="1"/>
</dbReference>
<dbReference type="EMBL" id="JBHUIJ010000009">
    <property type="protein sequence ID" value="MFD2237533.1"/>
    <property type="molecule type" value="Genomic_DNA"/>
</dbReference>
<keyword evidence="3" id="KW-1185">Reference proteome</keyword>
<evidence type="ECO:0000256" key="1">
    <source>
        <dbReference type="SAM" id="Phobius"/>
    </source>
</evidence>
<feature type="transmembrane region" description="Helical" evidence="1">
    <location>
        <begin position="151"/>
        <end position="169"/>
    </location>
</feature>
<gene>
    <name evidence="2" type="ORF">ACFSKQ_08650</name>
</gene>
<proteinExistence type="predicted"/>
<dbReference type="Pfam" id="PF06055">
    <property type="entry name" value="ExoD"/>
    <property type="match status" value="1"/>
</dbReference>
<comment type="caution">
    <text evidence="2">The sequence shown here is derived from an EMBL/GenBank/DDBJ whole genome shotgun (WGS) entry which is preliminary data.</text>
</comment>
<keyword evidence="1" id="KW-0812">Transmembrane</keyword>
<evidence type="ECO:0000313" key="3">
    <source>
        <dbReference type="Proteomes" id="UP001597371"/>
    </source>
</evidence>
<protein>
    <submittedName>
        <fullName evidence="2">Exopolysaccharide biosynthesis protein</fullName>
    </submittedName>
</protein>
<evidence type="ECO:0000313" key="2">
    <source>
        <dbReference type="EMBL" id="MFD2237533.1"/>
    </source>
</evidence>
<feature type="transmembrane region" description="Helical" evidence="1">
    <location>
        <begin position="129"/>
        <end position="145"/>
    </location>
</feature>
<dbReference type="PIRSF" id="PIRSF033239">
    <property type="entry name" value="ExoD"/>
    <property type="match status" value="1"/>
</dbReference>